<evidence type="ECO:0000313" key="6">
    <source>
        <dbReference type="EMBL" id="OWW21299.1"/>
    </source>
</evidence>
<evidence type="ECO:0000256" key="4">
    <source>
        <dbReference type="ARBA" id="ARBA00023186"/>
    </source>
</evidence>
<dbReference type="GO" id="GO:0044781">
    <property type="term" value="P:bacterial-type flagellum organization"/>
    <property type="evidence" value="ECO:0007669"/>
    <property type="project" value="UniProtKB-KW"/>
</dbReference>
<dbReference type="RefSeq" id="WP_088708156.1">
    <property type="nucleotide sequence ID" value="NZ_LSTO01000001.1"/>
</dbReference>
<evidence type="ECO:0000256" key="5">
    <source>
        <dbReference type="ARBA" id="ARBA00093797"/>
    </source>
</evidence>
<keyword evidence="3" id="KW-1005">Bacterial flagellum biogenesis</keyword>
<evidence type="ECO:0000256" key="3">
    <source>
        <dbReference type="ARBA" id="ARBA00022795"/>
    </source>
</evidence>
<evidence type="ECO:0000256" key="1">
    <source>
        <dbReference type="ARBA" id="ARBA00004514"/>
    </source>
</evidence>
<accession>A0A254TF65</accession>
<dbReference type="AlphaFoldDB" id="A0A254TF65"/>
<dbReference type="Proteomes" id="UP000197535">
    <property type="component" value="Unassembled WGS sequence"/>
</dbReference>
<dbReference type="Gene3D" id="1.20.58.380">
    <property type="entry name" value="Flagellar protein flit"/>
    <property type="match status" value="1"/>
</dbReference>
<organism evidence="6 7">
    <name type="scientific">Noviherbaspirillum denitrificans</name>
    <dbReference type="NCBI Taxonomy" id="1968433"/>
    <lineage>
        <taxon>Bacteria</taxon>
        <taxon>Pseudomonadati</taxon>
        <taxon>Pseudomonadota</taxon>
        <taxon>Betaproteobacteria</taxon>
        <taxon>Burkholderiales</taxon>
        <taxon>Oxalobacteraceae</taxon>
        <taxon>Noviherbaspirillum</taxon>
    </lineage>
</organism>
<evidence type="ECO:0000256" key="2">
    <source>
        <dbReference type="ARBA" id="ARBA00022490"/>
    </source>
</evidence>
<comment type="caution">
    <text evidence="6">The sequence shown here is derived from an EMBL/GenBank/DDBJ whole genome shotgun (WGS) entry which is preliminary data.</text>
</comment>
<keyword evidence="2" id="KW-0963">Cytoplasm</keyword>
<evidence type="ECO:0000313" key="7">
    <source>
        <dbReference type="Proteomes" id="UP000197535"/>
    </source>
</evidence>
<dbReference type="InterPro" id="IPR008622">
    <property type="entry name" value="FliT"/>
</dbReference>
<dbReference type="EMBL" id="LSTO01000001">
    <property type="protein sequence ID" value="OWW21299.1"/>
    <property type="molecule type" value="Genomic_DNA"/>
</dbReference>
<reference evidence="6 7" key="1">
    <citation type="submission" date="2016-02" db="EMBL/GenBank/DDBJ databases">
        <authorList>
            <person name="Wen L."/>
            <person name="He K."/>
            <person name="Yang H."/>
        </authorList>
    </citation>
    <scope>NUCLEOTIDE SEQUENCE [LARGE SCALE GENOMIC DNA]</scope>
    <source>
        <strain evidence="6 7">TSA40</strain>
    </source>
</reference>
<protein>
    <recommendedName>
        <fullName evidence="5">Flagellar protein FliT</fullName>
    </recommendedName>
</protein>
<keyword evidence="7" id="KW-1185">Reference proteome</keyword>
<gene>
    <name evidence="6" type="ORF">AYR66_19285</name>
</gene>
<name>A0A254TF65_9BURK</name>
<comment type="subcellular location">
    <subcellularLocation>
        <location evidence="1">Cytoplasm</location>
        <location evidence="1">Cytosol</location>
    </subcellularLocation>
</comment>
<dbReference type="Pfam" id="PF05400">
    <property type="entry name" value="FliT"/>
    <property type="match status" value="1"/>
</dbReference>
<sequence length="107" mass="12094">MTSLELLKRYEAMLQLSRQMLDAAKNAEWEKLVELEQVRSAVEEELKRNDTIRWQPAEAAKKAALIQSILDGDAEIKGLTESWMKELQGDIGSIGTEMKLKKAYGAL</sequence>
<proteinExistence type="predicted"/>
<dbReference type="OrthoDB" id="8527993at2"/>
<keyword evidence="4" id="KW-0143">Chaperone</keyword>